<dbReference type="RefSeq" id="XP_025348577.1">
    <property type="nucleotide sequence ID" value="XM_025489490.1"/>
</dbReference>
<proteinExistence type="predicted"/>
<organism evidence="2 3">
    <name type="scientific">Pseudomicrostroma glucosiphilum</name>
    <dbReference type="NCBI Taxonomy" id="1684307"/>
    <lineage>
        <taxon>Eukaryota</taxon>
        <taxon>Fungi</taxon>
        <taxon>Dikarya</taxon>
        <taxon>Basidiomycota</taxon>
        <taxon>Ustilaginomycotina</taxon>
        <taxon>Exobasidiomycetes</taxon>
        <taxon>Microstromatales</taxon>
        <taxon>Microstromatales incertae sedis</taxon>
        <taxon>Pseudomicrostroma</taxon>
    </lineage>
</organism>
<sequence>MAYTGLFFDRLHHHAERDSRCMAEGSGGHSSGSAPGELPLSASPLSNLPACIVFLSLAASLPSTFSSSRSTSCSNNPFAIKREAVPASVSGSPPRQKSWSRVAPEVSRASLLGCVARASSSTPPFHPTALFCTSLLKTNSPLFTYNRSSIYSYE</sequence>
<dbReference type="GeneID" id="37011224"/>
<evidence type="ECO:0000256" key="1">
    <source>
        <dbReference type="SAM" id="MobiDB-lite"/>
    </source>
</evidence>
<accession>A0A316U857</accession>
<name>A0A316U857_9BASI</name>
<evidence type="ECO:0000313" key="2">
    <source>
        <dbReference type="EMBL" id="PWN21417.1"/>
    </source>
</evidence>
<protein>
    <submittedName>
        <fullName evidence="2">Uncharacterized protein</fullName>
    </submittedName>
</protein>
<dbReference type="AlphaFoldDB" id="A0A316U857"/>
<evidence type="ECO:0000313" key="3">
    <source>
        <dbReference type="Proteomes" id="UP000245942"/>
    </source>
</evidence>
<reference evidence="2 3" key="1">
    <citation type="journal article" date="2018" name="Mol. Biol. Evol.">
        <title>Broad Genomic Sampling Reveals a Smut Pathogenic Ancestry of the Fungal Clade Ustilaginomycotina.</title>
        <authorList>
            <person name="Kijpornyongpan T."/>
            <person name="Mondo S.J."/>
            <person name="Barry K."/>
            <person name="Sandor L."/>
            <person name="Lee J."/>
            <person name="Lipzen A."/>
            <person name="Pangilinan J."/>
            <person name="LaButti K."/>
            <person name="Hainaut M."/>
            <person name="Henrissat B."/>
            <person name="Grigoriev I.V."/>
            <person name="Spatafora J.W."/>
            <person name="Aime M.C."/>
        </authorList>
    </citation>
    <scope>NUCLEOTIDE SEQUENCE [LARGE SCALE GENOMIC DNA]</scope>
    <source>
        <strain evidence="2 3">MCA 4718</strain>
    </source>
</reference>
<dbReference type="Proteomes" id="UP000245942">
    <property type="component" value="Unassembled WGS sequence"/>
</dbReference>
<feature type="region of interest" description="Disordered" evidence="1">
    <location>
        <begin position="19"/>
        <end position="38"/>
    </location>
</feature>
<gene>
    <name evidence="2" type="ORF">BCV69DRAFT_169731</name>
</gene>
<dbReference type="EMBL" id="KZ819325">
    <property type="protein sequence ID" value="PWN21417.1"/>
    <property type="molecule type" value="Genomic_DNA"/>
</dbReference>
<keyword evidence="3" id="KW-1185">Reference proteome</keyword>